<dbReference type="STRING" id="767817.Desgi_4268"/>
<dbReference type="AlphaFoldDB" id="R4KK15"/>
<feature type="transmembrane region" description="Helical" evidence="1">
    <location>
        <begin position="6"/>
        <end position="30"/>
    </location>
</feature>
<protein>
    <submittedName>
        <fullName evidence="2">Putative branched-chain amino acid permease</fullName>
    </submittedName>
</protein>
<reference evidence="2 3" key="1">
    <citation type="submission" date="2012-01" db="EMBL/GenBank/DDBJ databases">
        <title>Complete sequence of Desulfotomaculum gibsoniae DSM 7213.</title>
        <authorList>
            <consortium name="US DOE Joint Genome Institute"/>
            <person name="Lucas S."/>
            <person name="Han J."/>
            <person name="Lapidus A."/>
            <person name="Cheng J.-F."/>
            <person name="Goodwin L."/>
            <person name="Pitluck S."/>
            <person name="Peters L."/>
            <person name="Ovchinnikova G."/>
            <person name="Teshima H."/>
            <person name="Detter J.C."/>
            <person name="Han C."/>
            <person name="Tapia R."/>
            <person name="Land M."/>
            <person name="Hauser L."/>
            <person name="Kyrpides N."/>
            <person name="Ivanova N."/>
            <person name="Pagani I."/>
            <person name="Parshina S."/>
            <person name="Plugge C."/>
            <person name="Muyzer G."/>
            <person name="Kuever J."/>
            <person name="Ivanova A."/>
            <person name="Nazina T."/>
            <person name="Klenk H.-P."/>
            <person name="Brambilla E."/>
            <person name="Spring S."/>
            <person name="Stams A.F."/>
            <person name="Woyke T."/>
        </authorList>
    </citation>
    <scope>NUCLEOTIDE SEQUENCE [LARGE SCALE GENOMIC DNA]</scope>
    <source>
        <strain evidence="2 3">DSM 7213</strain>
    </source>
</reference>
<accession>R4KK15</accession>
<evidence type="ECO:0000313" key="3">
    <source>
        <dbReference type="Proteomes" id="UP000013520"/>
    </source>
</evidence>
<gene>
    <name evidence="2" type="ORF">Desgi_4268</name>
</gene>
<dbReference type="Proteomes" id="UP000013520">
    <property type="component" value="Chromosome"/>
</dbReference>
<dbReference type="OrthoDB" id="308265at2"/>
<keyword evidence="1" id="KW-0812">Transmembrane</keyword>
<evidence type="ECO:0000256" key="1">
    <source>
        <dbReference type="SAM" id="Phobius"/>
    </source>
</evidence>
<dbReference type="eggNOG" id="COG1687">
    <property type="taxonomic scope" value="Bacteria"/>
</dbReference>
<dbReference type="Pfam" id="PF05437">
    <property type="entry name" value="AzlD"/>
    <property type="match status" value="1"/>
</dbReference>
<organism evidence="2 3">
    <name type="scientific">Desulfoscipio gibsoniae DSM 7213</name>
    <dbReference type="NCBI Taxonomy" id="767817"/>
    <lineage>
        <taxon>Bacteria</taxon>
        <taxon>Bacillati</taxon>
        <taxon>Bacillota</taxon>
        <taxon>Clostridia</taxon>
        <taxon>Eubacteriales</taxon>
        <taxon>Desulfallaceae</taxon>
        <taxon>Desulfoscipio</taxon>
    </lineage>
</organism>
<keyword evidence="1" id="KW-0472">Membrane</keyword>
<dbReference type="RefSeq" id="WP_006521432.1">
    <property type="nucleotide sequence ID" value="NC_021184.1"/>
</dbReference>
<dbReference type="InterPro" id="IPR008407">
    <property type="entry name" value="Brnchd-chn_aa_trnsp_AzlD"/>
</dbReference>
<evidence type="ECO:0000313" key="2">
    <source>
        <dbReference type="EMBL" id="AGL03513.1"/>
    </source>
</evidence>
<feature type="transmembrane region" description="Helical" evidence="1">
    <location>
        <begin position="75"/>
        <end position="104"/>
    </location>
</feature>
<name>R4KK15_9FIRM</name>
<dbReference type="PIRSF" id="PIRSF003203">
    <property type="entry name" value="AzlD"/>
    <property type="match status" value="1"/>
</dbReference>
<keyword evidence="1" id="KW-1133">Transmembrane helix</keyword>
<feature type="transmembrane region" description="Helical" evidence="1">
    <location>
        <begin position="42"/>
        <end position="63"/>
    </location>
</feature>
<keyword evidence="3" id="KW-1185">Reference proteome</keyword>
<proteinExistence type="predicted"/>
<dbReference type="HOGENOM" id="CLU_144816_1_1_9"/>
<dbReference type="EMBL" id="CP003273">
    <property type="protein sequence ID" value="AGL03513.1"/>
    <property type="molecule type" value="Genomic_DNA"/>
</dbReference>
<sequence length="112" mass="12531">MILDPIQTFTIICMVTLGTVITRFLPFILFPDNKEQHPYITYLGKVLPFSVIGFLVVYCLKGVNLMNPPFGLPETVAIICITVLHYWKSNALLSIGAGTAIYMLMVQNIHSI</sequence>
<dbReference type="KEGG" id="dgi:Desgi_4268"/>